<gene>
    <name evidence="4" type="ORF">GRG538_LOCUS30148</name>
    <name evidence="5" type="ORF">HFQ381_LOCUS19660</name>
    <name evidence="3" type="ORF">LUA448_LOCUS17643</name>
    <name evidence="8" type="ORF">QYT958_LOCUS31007</name>
    <name evidence="2" type="ORF">TIS948_LOCUS7085</name>
    <name evidence="7" type="ORF">TSG867_LOCUS31785</name>
    <name evidence="6" type="ORF">UJA718_LOCUS29303</name>
</gene>
<evidence type="ECO:0000313" key="3">
    <source>
        <dbReference type="EMBL" id="CAF3401586.1"/>
    </source>
</evidence>
<evidence type="ECO:0000259" key="1">
    <source>
        <dbReference type="Pfam" id="PF20700"/>
    </source>
</evidence>
<dbReference type="Proteomes" id="UP000663848">
    <property type="component" value="Unassembled WGS sequence"/>
</dbReference>
<evidence type="ECO:0000313" key="4">
    <source>
        <dbReference type="EMBL" id="CAF3729109.1"/>
    </source>
</evidence>
<dbReference type="EMBL" id="CAJNYT010005319">
    <property type="protein sequence ID" value="CAF3729109.1"/>
    <property type="molecule type" value="Genomic_DNA"/>
</dbReference>
<dbReference type="InterPro" id="IPR049012">
    <property type="entry name" value="Mutator_transp_dom"/>
</dbReference>
<keyword evidence="9" id="KW-1185">Reference proteome</keyword>
<dbReference type="AlphaFoldDB" id="A0A820YU88"/>
<dbReference type="EMBL" id="CAJOBP010009308">
    <property type="protein sequence ID" value="CAF4550054.1"/>
    <property type="molecule type" value="Genomic_DNA"/>
</dbReference>
<accession>A0A820YU88</accession>
<dbReference type="Proteomes" id="UP000663851">
    <property type="component" value="Unassembled WGS sequence"/>
</dbReference>
<evidence type="ECO:0000313" key="8">
    <source>
        <dbReference type="EMBL" id="CAF4907184.1"/>
    </source>
</evidence>
<dbReference type="Proteomes" id="UP000663825">
    <property type="component" value="Unassembled WGS sequence"/>
</dbReference>
<evidence type="ECO:0000313" key="9">
    <source>
        <dbReference type="Proteomes" id="UP000663873"/>
    </source>
</evidence>
<comment type="caution">
    <text evidence="6">The sequence shown here is derived from an EMBL/GenBank/DDBJ whole genome shotgun (WGS) entry which is preliminary data.</text>
</comment>
<evidence type="ECO:0000313" key="5">
    <source>
        <dbReference type="EMBL" id="CAF4394914.1"/>
    </source>
</evidence>
<dbReference type="EMBL" id="CAJOBO010001615">
    <property type="protein sequence ID" value="CAF4394914.1"/>
    <property type="molecule type" value="Genomic_DNA"/>
</dbReference>
<dbReference type="EMBL" id="CAJOBR010013025">
    <property type="protein sequence ID" value="CAF4907184.1"/>
    <property type="molecule type" value="Genomic_DNA"/>
</dbReference>
<sequence>MPTGRRHEINVRLAIGSTLCGLERSKVMKLLGALNLPPPVQENKFQEVQDSLEADSARDPTVSGDGAWLTRGHSSLHGIATLRSSTTNPKILDATWCSNTFQSNHECQLNFTGASGTMEKEMVYEMFCRSLSKYNVRYISYIGDGDAKVHSYLTSHPPYPGVIIKKLEGDGSQNANEAFHSLLWTTAPKQRFCSSTILRAALALSTIIYNDGYDSLEKLFADVFSSVGYFSAECFSRLGTMRKSSALKLAKRRSRTKRTNVAATTTTADISGSESDDGMLLIPNNKDSLDITQDIMTLALSDNDTNSDCEPGDDE</sequence>
<dbReference type="EMBL" id="CAJNYD010002197">
    <property type="protein sequence ID" value="CAF3401586.1"/>
    <property type="molecule type" value="Genomic_DNA"/>
</dbReference>
<dbReference type="EMBL" id="CAJNXB010000844">
    <property type="protein sequence ID" value="CAF3103721.1"/>
    <property type="molecule type" value="Genomic_DNA"/>
</dbReference>
<feature type="domain" description="Mutator-like transposase" evidence="1">
    <location>
        <begin position="54"/>
        <end position="168"/>
    </location>
</feature>
<organism evidence="6 9">
    <name type="scientific">Rotaria socialis</name>
    <dbReference type="NCBI Taxonomy" id="392032"/>
    <lineage>
        <taxon>Eukaryota</taxon>
        <taxon>Metazoa</taxon>
        <taxon>Spiralia</taxon>
        <taxon>Gnathifera</taxon>
        <taxon>Rotifera</taxon>
        <taxon>Eurotatoria</taxon>
        <taxon>Bdelloidea</taxon>
        <taxon>Philodinida</taxon>
        <taxon>Philodinidae</taxon>
        <taxon>Rotaria</taxon>
    </lineage>
</organism>
<evidence type="ECO:0000313" key="2">
    <source>
        <dbReference type="EMBL" id="CAF3103721.1"/>
    </source>
</evidence>
<dbReference type="Proteomes" id="UP000663872">
    <property type="component" value="Unassembled WGS sequence"/>
</dbReference>
<dbReference type="Proteomes" id="UP000663862">
    <property type="component" value="Unassembled WGS sequence"/>
</dbReference>
<dbReference type="EMBL" id="CAJOBQ010006265">
    <property type="protein sequence ID" value="CAF4669434.1"/>
    <property type="molecule type" value="Genomic_DNA"/>
</dbReference>
<evidence type="ECO:0000313" key="7">
    <source>
        <dbReference type="EMBL" id="CAF4669434.1"/>
    </source>
</evidence>
<dbReference type="Proteomes" id="UP000663873">
    <property type="component" value="Unassembled WGS sequence"/>
</dbReference>
<dbReference type="OrthoDB" id="421276at2759"/>
<protein>
    <recommendedName>
        <fullName evidence="1">Mutator-like transposase domain-containing protein</fullName>
    </recommendedName>
</protein>
<dbReference type="Pfam" id="PF20700">
    <property type="entry name" value="Mutator"/>
    <property type="match status" value="1"/>
</dbReference>
<name>A0A820YU88_9BILA</name>
<evidence type="ECO:0000313" key="6">
    <source>
        <dbReference type="EMBL" id="CAF4550054.1"/>
    </source>
</evidence>
<reference evidence="6" key="1">
    <citation type="submission" date="2021-02" db="EMBL/GenBank/DDBJ databases">
        <authorList>
            <person name="Nowell W R."/>
        </authorList>
    </citation>
    <scope>NUCLEOTIDE SEQUENCE</scope>
</reference>
<dbReference type="Proteomes" id="UP000663833">
    <property type="component" value="Unassembled WGS sequence"/>
</dbReference>
<proteinExistence type="predicted"/>